<reference evidence="3 4" key="1">
    <citation type="submission" date="2024-03" db="EMBL/GenBank/DDBJ databases">
        <authorList>
            <person name="Martinez-Hernandez J."/>
        </authorList>
    </citation>
    <scope>NUCLEOTIDE SEQUENCE [LARGE SCALE GENOMIC DNA]</scope>
</reference>
<dbReference type="PANTHER" id="PTHR33595:SF7">
    <property type="entry name" value="OS12G0242500 PROTEIN"/>
    <property type="match status" value="1"/>
</dbReference>
<organism evidence="3 4">
    <name type="scientific">Lupinus luteus</name>
    <name type="common">European yellow lupine</name>
    <dbReference type="NCBI Taxonomy" id="3873"/>
    <lineage>
        <taxon>Eukaryota</taxon>
        <taxon>Viridiplantae</taxon>
        <taxon>Streptophyta</taxon>
        <taxon>Embryophyta</taxon>
        <taxon>Tracheophyta</taxon>
        <taxon>Spermatophyta</taxon>
        <taxon>Magnoliopsida</taxon>
        <taxon>eudicotyledons</taxon>
        <taxon>Gunneridae</taxon>
        <taxon>Pentapetalae</taxon>
        <taxon>rosids</taxon>
        <taxon>fabids</taxon>
        <taxon>Fabales</taxon>
        <taxon>Fabaceae</taxon>
        <taxon>Papilionoideae</taxon>
        <taxon>50 kb inversion clade</taxon>
        <taxon>genistoids sensu lato</taxon>
        <taxon>core genistoids</taxon>
        <taxon>Genisteae</taxon>
        <taxon>Lupinus</taxon>
    </lineage>
</organism>
<evidence type="ECO:0000259" key="2">
    <source>
        <dbReference type="Pfam" id="PF25821"/>
    </source>
</evidence>
<evidence type="ECO:0000256" key="1">
    <source>
        <dbReference type="SAM" id="MobiDB-lite"/>
    </source>
</evidence>
<dbReference type="Proteomes" id="UP001497480">
    <property type="component" value="Unassembled WGS sequence"/>
</dbReference>
<keyword evidence="4" id="KW-1185">Reference proteome</keyword>
<accession>A0AAV1XU09</accession>
<proteinExistence type="predicted"/>
<feature type="region of interest" description="Disordered" evidence="1">
    <location>
        <begin position="1"/>
        <end position="71"/>
    </location>
</feature>
<evidence type="ECO:0000313" key="3">
    <source>
        <dbReference type="EMBL" id="CAL0325306.1"/>
    </source>
</evidence>
<dbReference type="EMBL" id="CAXHTB010000018">
    <property type="protein sequence ID" value="CAL0325306.1"/>
    <property type="molecule type" value="Genomic_DNA"/>
</dbReference>
<comment type="caution">
    <text evidence="3">The sequence shown here is derived from an EMBL/GenBank/DDBJ whole genome shotgun (WGS) entry which is preliminary data.</text>
</comment>
<dbReference type="AlphaFoldDB" id="A0AAV1XU09"/>
<evidence type="ECO:0000313" key="4">
    <source>
        <dbReference type="Proteomes" id="UP001497480"/>
    </source>
</evidence>
<sequence>MLRFRPIAPKPVSAKETTASGGSSSDNRNALSSATRPKRKYVRSVKYSSSTNKSNTRRKSTTLSPEQKQHPVPVVTLPLLPETPDLKDLTLPATKEVLNNNNNTNKSIPLWLSFDNLSDTKVEPYRYHGSTSYVTVESVMDTWLEGESIGSTDYERRVNLGKDTCPCFISNGYGSVTWMNGAYREMVGEGACVLLAMEKNVSVTVTNPLSFTCRVRVVEYDTCGKDRNSFTVPCDMWRMDFGFAWRLDVKAALSLSLGR</sequence>
<gene>
    <name evidence="3" type="ORF">LLUT_LOCUS26366</name>
</gene>
<feature type="compositionally biased region" description="Polar residues" evidence="1">
    <location>
        <begin position="15"/>
        <end position="35"/>
    </location>
</feature>
<dbReference type="InterPro" id="IPR057710">
    <property type="entry name" value="DUF7950"/>
</dbReference>
<dbReference type="PANTHER" id="PTHR33595">
    <property type="entry name" value="VON WILLEBRAND FACTOR A DOMAIN PROTEIN"/>
    <property type="match status" value="1"/>
</dbReference>
<dbReference type="Pfam" id="PF25821">
    <property type="entry name" value="DUF7950"/>
    <property type="match status" value="1"/>
</dbReference>
<feature type="domain" description="DUF7950" evidence="2">
    <location>
        <begin position="131"/>
        <end position="254"/>
    </location>
</feature>
<name>A0AAV1XU09_LUPLU</name>
<protein>
    <recommendedName>
        <fullName evidence="2">DUF7950 domain-containing protein</fullName>
    </recommendedName>
</protein>